<organism evidence="2 3">
    <name type="scientific">Leishmania orientalis</name>
    <dbReference type="NCBI Taxonomy" id="2249476"/>
    <lineage>
        <taxon>Eukaryota</taxon>
        <taxon>Discoba</taxon>
        <taxon>Euglenozoa</taxon>
        <taxon>Kinetoplastea</taxon>
        <taxon>Metakinetoplastina</taxon>
        <taxon>Trypanosomatida</taxon>
        <taxon>Trypanosomatidae</taxon>
        <taxon>Leishmaniinae</taxon>
        <taxon>Leishmania</taxon>
    </lineage>
</organism>
<evidence type="ECO:0000256" key="1">
    <source>
        <dbReference type="SAM" id="MobiDB-lite"/>
    </source>
</evidence>
<feature type="region of interest" description="Disordered" evidence="1">
    <location>
        <begin position="63"/>
        <end position="91"/>
    </location>
</feature>
<evidence type="ECO:0000313" key="3">
    <source>
        <dbReference type="Proteomes" id="UP000674143"/>
    </source>
</evidence>
<reference evidence="3" key="1">
    <citation type="journal article" date="2021" name="Microbiol. Resour. Announc.">
        <title>LGAAP: Leishmaniinae Genome Assembly and Annotation Pipeline.</title>
        <authorList>
            <person name="Almutairi H."/>
            <person name="Urbaniak M.D."/>
            <person name="Bates M.D."/>
            <person name="Jariyapan N."/>
            <person name="Kwakye-Nuako G."/>
            <person name="Thomaz-Soccol V."/>
            <person name="Al-Salem W.S."/>
            <person name="Dillon R.J."/>
            <person name="Bates P.A."/>
            <person name="Gatherer D."/>
        </authorList>
    </citation>
    <scope>NUCLEOTIDE SEQUENCE [LARGE SCALE GENOMIC DNA]</scope>
</reference>
<dbReference type="RefSeq" id="XP_067061067.1">
    <property type="nucleotide sequence ID" value="XM_067204030.1"/>
</dbReference>
<proteinExistence type="predicted"/>
<dbReference type="EMBL" id="JAFHLR010000030">
    <property type="protein sequence ID" value="KAG5472671.1"/>
    <property type="molecule type" value="Genomic_DNA"/>
</dbReference>
<protein>
    <submittedName>
        <fullName evidence="2">Uncharacterized protein</fullName>
    </submittedName>
</protein>
<dbReference type="Proteomes" id="UP000674143">
    <property type="component" value="Unassembled WGS sequence"/>
</dbReference>
<evidence type="ECO:0000313" key="2">
    <source>
        <dbReference type="EMBL" id="KAG5472671.1"/>
    </source>
</evidence>
<accession>A0A836KG01</accession>
<sequence>MIVCFYAIGRHPLHIRRSYLLSLEHFTHQLSNHSQKHVFSMRRIVSSPCFRILRHVVVGPSTTIPSASSTPQFGRRRQRRQKGLSSPSFDVENDQDAKNICFERYGFVQKPMFLETWQEFLRELQRVELGWSLAPSAGGTLQLKIHDHFEPGDGLLCELKGAANRSAPLAEFFEACGSVSQGAVSKCEIRFFDGESCSVLLIEGKKRLGESTFKDEPPILPLLCQFDCRGISVSLSVLDEKTLVRTPLFSDVSIQALNYAFLTSLPLFLKRTDLGIRNADFVTKDQMRHFRYAWCFLRKESCMTPVELGELDALLPP</sequence>
<keyword evidence="3" id="KW-1185">Reference proteome</keyword>
<comment type="caution">
    <text evidence="2">The sequence shown here is derived from an EMBL/GenBank/DDBJ whole genome shotgun (WGS) entry which is preliminary data.</text>
</comment>
<dbReference type="GeneID" id="92357964"/>
<name>A0A836KG01_9TRYP</name>
<reference evidence="3" key="2">
    <citation type="journal article" date="2021" name="Sci. Data">
        <title>Chromosome-scale genome sequencing, assembly and annotation of six genomes from subfamily Leishmaniinae.</title>
        <authorList>
            <person name="Almutairi H."/>
            <person name="Urbaniak M.D."/>
            <person name="Bates M.D."/>
            <person name="Jariyapan N."/>
            <person name="Kwakye-Nuako G."/>
            <person name="Thomaz Soccol V."/>
            <person name="Al-Salem W.S."/>
            <person name="Dillon R.J."/>
            <person name="Bates P.A."/>
            <person name="Gatherer D."/>
        </authorList>
    </citation>
    <scope>NUCLEOTIDE SEQUENCE [LARGE SCALE GENOMIC DNA]</scope>
</reference>
<dbReference type="KEGG" id="loi:92357964"/>
<dbReference type="AlphaFoldDB" id="A0A836KG01"/>
<gene>
    <name evidence="2" type="ORF">LSCM4_01993</name>
</gene>